<dbReference type="CDD" id="cd01171">
    <property type="entry name" value="YXKO-related"/>
    <property type="match status" value="1"/>
</dbReference>
<proteinExistence type="inferred from homology"/>
<comment type="catalytic activity">
    <reaction evidence="1 18 19">
        <text>(6R)-NADHX = (6S)-NADHX</text>
        <dbReference type="Rhea" id="RHEA:32215"/>
        <dbReference type="ChEBI" id="CHEBI:64074"/>
        <dbReference type="ChEBI" id="CHEBI:64075"/>
        <dbReference type="EC" id="5.1.99.6"/>
    </reaction>
</comment>
<dbReference type="PROSITE" id="PS01049">
    <property type="entry name" value="YJEF_C_1"/>
    <property type="match status" value="1"/>
</dbReference>
<keyword evidence="6 17" id="KW-0547">Nucleotide-binding</keyword>
<evidence type="ECO:0000256" key="19">
    <source>
        <dbReference type="PIRNR" id="PIRNR017184"/>
    </source>
</evidence>
<evidence type="ECO:0000256" key="17">
    <source>
        <dbReference type="HAMAP-Rule" id="MF_01965"/>
    </source>
</evidence>
<comment type="similarity">
    <text evidence="18">Belongs to the NnrE/AIBP family.</text>
</comment>
<feature type="binding site" evidence="17">
    <location>
        <position position="446"/>
    </location>
    <ligand>
        <name>(6S)-NADPHX</name>
        <dbReference type="ChEBI" id="CHEBI:64076"/>
    </ligand>
</feature>
<feature type="binding site" evidence="17">
    <location>
        <position position="445"/>
    </location>
    <ligand>
        <name>AMP</name>
        <dbReference type="ChEBI" id="CHEBI:456215"/>
    </ligand>
</feature>
<dbReference type="InterPro" id="IPR000631">
    <property type="entry name" value="CARKD"/>
</dbReference>
<name>A0A244CPX1_PSEDV</name>
<dbReference type="GO" id="GO:0046872">
    <property type="term" value="F:metal ion binding"/>
    <property type="evidence" value="ECO:0007669"/>
    <property type="project" value="UniProtKB-UniRule"/>
</dbReference>
<evidence type="ECO:0000259" key="20">
    <source>
        <dbReference type="PROSITE" id="PS51383"/>
    </source>
</evidence>
<keyword evidence="8 17" id="KW-0521">NADP</keyword>
<dbReference type="InterPro" id="IPR036652">
    <property type="entry name" value="YjeF_N_dom_sf"/>
</dbReference>
<dbReference type="InterPro" id="IPR017953">
    <property type="entry name" value="Carbohydrate_kinase_pred_CS"/>
</dbReference>
<evidence type="ECO:0000256" key="12">
    <source>
        <dbReference type="ARBA" id="ARBA00023239"/>
    </source>
</evidence>
<feature type="binding site" evidence="17">
    <location>
        <begin position="417"/>
        <end position="421"/>
    </location>
    <ligand>
        <name>AMP</name>
        <dbReference type="ChEBI" id="CHEBI:456215"/>
    </ligand>
</feature>
<dbReference type="NCBIfam" id="TIGR00196">
    <property type="entry name" value="yjeF_cterm"/>
    <property type="match status" value="1"/>
</dbReference>
<comment type="catalytic activity">
    <reaction evidence="16 17 19">
        <text>(6S)-NADPHX + ADP = AMP + phosphate + NADPH + H(+)</text>
        <dbReference type="Rhea" id="RHEA:32235"/>
        <dbReference type="ChEBI" id="CHEBI:15378"/>
        <dbReference type="ChEBI" id="CHEBI:43474"/>
        <dbReference type="ChEBI" id="CHEBI:57783"/>
        <dbReference type="ChEBI" id="CHEBI:64076"/>
        <dbReference type="ChEBI" id="CHEBI:456215"/>
        <dbReference type="ChEBI" id="CHEBI:456216"/>
        <dbReference type="EC" id="4.2.1.136"/>
    </reaction>
</comment>
<evidence type="ECO:0000256" key="10">
    <source>
        <dbReference type="ARBA" id="ARBA00023027"/>
    </source>
</evidence>
<dbReference type="EMBL" id="MWPV01000003">
    <property type="protein sequence ID" value="OUL57670.1"/>
    <property type="molecule type" value="Genomic_DNA"/>
</dbReference>
<feature type="binding site" evidence="17">
    <location>
        <position position="331"/>
    </location>
    <ligand>
        <name>(6S)-NADPHX</name>
        <dbReference type="ChEBI" id="CHEBI:64076"/>
    </ligand>
</feature>
<dbReference type="Gene3D" id="3.40.50.10260">
    <property type="entry name" value="YjeF N-terminal domain"/>
    <property type="match status" value="1"/>
</dbReference>
<keyword evidence="7 17" id="KW-0067">ATP-binding</keyword>
<evidence type="ECO:0000256" key="8">
    <source>
        <dbReference type="ARBA" id="ARBA00022857"/>
    </source>
</evidence>
<dbReference type="PIRSF" id="PIRSF017184">
    <property type="entry name" value="Nnr"/>
    <property type="match status" value="1"/>
</dbReference>
<dbReference type="AlphaFoldDB" id="A0A244CPX1"/>
<dbReference type="InterPro" id="IPR004443">
    <property type="entry name" value="YjeF_N_dom"/>
</dbReference>
<feature type="binding site" evidence="18">
    <location>
        <position position="168"/>
    </location>
    <ligand>
        <name>(6S)-NADPHX</name>
        <dbReference type="ChEBI" id="CHEBI:64076"/>
    </ligand>
</feature>
<feature type="binding site" evidence="17">
    <location>
        <position position="380"/>
    </location>
    <ligand>
        <name>(6S)-NADPHX</name>
        <dbReference type="ChEBI" id="CHEBI:64076"/>
    </ligand>
</feature>
<comment type="catalytic activity">
    <reaction evidence="15 17 19">
        <text>(6S)-NADHX + ADP = AMP + phosphate + NADH + H(+)</text>
        <dbReference type="Rhea" id="RHEA:32223"/>
        <dbReference type="ChEBI" id="CHEBI:15378"/>
        <dbReference type="ChEBI" id="CHEBI:43474"/>
        <dbReference type="ChEBI" id="CHEBI:57945"/>
        <dbReference type="ChEBI" id="CHEBI:64074"/>
        <dbReference type="ChEBI" id="CHEBI:456215"/>
        <dbReference type="ChEBI" id="CHEBI:456216"/>
        <dbReference type="EC" id="4.2.1.136"/>
    </reaction>
</comment>
<comment type="similarity">
    <text evidence="4 19">In the C-terminal section; belongs to the NnrD/CARKD family.</text>
</comment>
<evidence type="ECO:0000256" key="14">
    <source>
        <dbReference type="ARBA" id="ARBA00025153"/>
    </source>
</evidence>
<evidence type="ECO:0000259" key="21">
    <source>
        <dbReference type="PROSITE" id="PS51385"/>
    </source>
</evidence>
<evidence type="ECO:0000256" key="11">
    <source>
        <dbReference type="ARBA" id="ARBA00023235"/>
    </source>
</evidence>
<sequence>MKKMYTDNLPQIAYAAEQVQQHEAQVADTCGIAMFDLMKQAGLAVYQVIGDVYPNASRILIFTGAGNNAGDGYIVADLALMDNYQVTVVALKAPECLTGDAKRAFELFSRHQHAPISWHAFINDSAADYDVVIDAMLGTGFSGPLKDSFSNACAWVNKQHNIPVIAVDVPTGVNANSSQVCEQAIFADVTVSFIALKQGLLTGLAKEHVGQLLFAGLGIDDTFSITISTAITFKRLSYLKEALAKRSLSTYKNQLGHVLCIGGNLGMAGAIRLSAEAALRSGAGLVSVATHPENCALVQQGRYELMVHGVRSPNEITQLIAKASVIVIGPGLGQDEWSRALFKMVLNKASVPLIIDADGLNLLASLQSTSLPKGSVLTPHQGEMKRLLSATKNQYSEDRFDCVWILAKMYQAVAIYKGPGTLVCEQDRININQTGSAALASAGMGDVLSGIIAGLIAQKMNAFEATQLAVAIHGAAAQNIEHLGSRGLLASDLFPEIRRLIG</sequence>
<comment type="function">
    <text evidence="18">Catalyzes the epimerization of the S- and R-forms of NAD(P)HX, a damaged form of NAD(P)H that is a result of enzymatic or heat-dependent hydration. This is a prerequisite for the S-specific NAD(P)H-hydrate dehydratase to allow the repair of both epimers of NAD(P)HX.</text>
</comment>
<evidence type="ECO:0000256" key="2">
    <source>
        <dbReference type="ARBA" id="ARBA00000909"/>
    </source>
</evidence>
<dbReference type="InterPro" id="IPR030677">
    <property type="entry name" value="Nnr"/>
</dbReference>
<feature type="binding site" evidence="17">
    <location>
        <position position="270"/>
    </location>
    <ligand>
        <name>(6S)-NADPHX</name>
        <dbReference type="ChEBI" id="CHEBI:64076"/>
    </ligand>
</feature>
<evidence type="ECO:0000256" key="6">
    <source>
        <dbReference type="ARBA" id="ARBA00022741"/>
    </source>
</evidence>
<dbReference type="PANTHER" id="PTHR12592">
    <property type="entry name" value="ATP-DEPENDENT (S)-NAD(P)H-HYDRATE DEHYDRATASE FAMILY MEMBER"/>
    <property type="match status" value="1"/>
</dbReference>
<dbReference type="EC" id="4.2.1.136" evidence="19"/>
<comment type="subunit">
    <text evidence="17">Homotetramer.</text>
</comment>
<evidence type="ECO:0000256" key="9">
    <source>
        <dbReference type="ARBA" id="ARBA00022958"/>
    </source>
</evidence>
<gene>
    <name evidence="18" type="primary">nnrE</name>
    <name evidence="17" type="synonym">nnrD</name>
    <name evidence="22" type="ORF">B1199_11460</name>
</gene>
<dbReference type="GO" id="GO:0052856">
    <property type="term" value="F:NAD(P)HX epimerase activity"/>
    <property type="evidence" value="ECO:0007669"/>
    <property type="project" value="UniProtKB-UniRule"/>
</dbReference>
<dbReference type="GO" id="GO:0052855">
    <property type="term" value="F:ADP-dependent NAD(P)H-hydrate dehydratase activity"/>
    <property type="evidence" value="ECO:0007669"/>
    <property type="project" value="UniProtKB-UniRule"/>
</dbReference>
<comment type="cofactor">
    <cofactor evidence="17">
        <name>Mg(2+)</name>
        <dbReference type="ChEBI" id="CHEBI:18420"/>
    </cofactor>
</comment>
<feature type="domain" description="YjeF N-terminal" evidence="21">
    <location>
        <begin position="19"/>
        <end position="225"/>
    </location>
</feature>
<comment type="cofactor">
    <cofactor evidence="18 19">
        <name>K(+)</name>
        <dbReference type="ChEBI" id="CHEBI:29103"/>
    </cofactor>
    <text evidence="18 19">Binds 1 potassium ion per subunit.</text>
</comment>
<evidence type="ECO:0000256" key="7">
    <source>
        <dbReference type="ARBA" id="ARBA00022840"/>
    </source>
</evidence>
<comment type="similarity">
    <text evidence="17">Belongs to the NnrD/CARKD family.</text>
</comment>
<dbReference type="InterPro" id="IPR029056">
    <property type="entry name" value="Ribokinase-like"/>
</dbReference>
<dbReference type="PROSITE" id="PS01050">
    <property type="entry name" value="YJEF_C_2"/>
    <property type="match status" value="1"/>
</dbReference>
<evidence type="ECO:0000256" key="15">
    <source>
        <dbReference type="ARBA" id="ARBA00048238"/>
    </source>
</evidence>
<dbReference type="GO" id="GO:0005524">
    <property type="term" value="F:ATP binding"/>
    <property type="evidence" value="ECO:0007669"/>
    <property type="project" value="UniProtKB-UniRule"/>
</dbReference>
<evidence type="ECO:0000313" key="22">
    <source>
        <dbReference type="EMBL" id="OUL57670.1"/>
    </source>
</evidence>
<reference evidence="22 23" key="1">
    <citation type="submission" date="2017-02" db="EMBL/GenBank/DDBJ databases">
        <title>Pseudoalteromonas ulvae TC14 Genome.</title>
        <authorList>
            <person name="Molmeret M."/>
        </authorList>
    </citation>
    <scope>NUCLEOTIDE SEQUENCE [LARGE SCALE GENOMIC DNA]</scope>
    <source>
        <strain evidence="22">TC14</strain>
    </source>
</reference>
<feature type="binding site" evidence="18">
    <location>
        <position position="134"/>
    </location>
    <ligand>
        <name>K(+)</name>
        <dbReference type="ChEBI" id="CHEBI:29103"/>
    </ligand>
</feature>
<dbReference type="Pfam" id="PF03853">
    <property type="entry name" value="YjeF_N"/>
    <property type="match status" value="1"/>
</dbReference>
<keyword evidence="9 18" id="KW-0630">Potassium</keyword>
<evidence type="ECO:0000256" key="5">
    <source>
        <dbReference type="ARBA" id="ARBA00022723"/>
    </source>
</evidence>
<dbReference type="EC" id="5.1.99.6" evidence="19"/>
<feature type="binding site" evidence="18">
    <location>
        <position position="171"/>
    </location>
    <ligand>
        <name>K(+)</name>
        <dbReference type="ChEBI" id="CHEBI:29103"/>
    </ligand>
</feature>
<organism evidence="22 23">
    <name type="scientific">Pseudoalteromonas ulvae</name>
    <dbReference type="NCBI Taxonomy" id="107327"/>
    <lineage>
        <taxon>Bacteria</taxon>
        <taxon>Pseudomonadati</taxon>
        <taxon>Pseudomonadota</taxon>
        <taxon>Gammaproteobacteria</taxon>
        <taxon>Alteromonadales</taxon>
        <taxon>Pseudoalteromonadaceae</taxon>
        <taxon>Pseudoalteromonas</taxon>
    </lineage>
</organism>
<keyword evidence="23" id="KW-1185">Reference proteome</keyword>
<dbReference type="HAMAP" id="MF_01966">
    <property type="entry name" value="NADHX_epimerase"/>
    <property type="match status" value="1"/>
</dbReference>
<feature type="binding site" evidence="18">
    <location>
        <position position="68"/>
    </location>
    <ligand>
        <name>K(+)</name>
        <dbReference type="ChEBI" id="CHEBI:29103"/>
    </ligand>
</feature>
<dbReference type="PROSITE" id="PS51385">
    <property type="entry name" value="YJEF_N"/>
    <property type="match status" value="1"/>
</dbReference>
<feature type="domain" description="YjeF C-terminal" evidence="20">
    <location>
        <begin position="235"/>
        <end position="502"/>
    </location>
</feature>
<keyword evidence="5 18" id="KW-0479">Metal-binding</keyword>
<keyword evidence="10 17" id="KW-0520">NAD</keyword>
<dbReference type="PROSITE" id="PS51383">
    <property type="entry name" value="YJEF_C_3"/>
    <property type="match status" value="1"/>
</dbReference>
<evidence type="ECO:0000256" key="18">
    <source>
        <dbReference type="HAMAP-Rule" id="MF_01966"/>
    </source>
</evidence>
<accession>A0A244CPX1</accession>
<keyword evidence="12 17" id="KW-0456">Lyase</keyword>
<dbReference type="GO" id="GO:0046496">
    <property type="term" value="P:nicotinamide nucleotide metabolic process"/>
    <property type="evidence" value="ECO:0007669"/>
    <property type="project" value="UniProtKB-UniRule"/>
</dbReference>
<keyword evidence="11 18" id="KW-0413">Isomerase</keyword>
<dbReference type="SUPFAM" id="SSF64153">
    <property type="entry name" value="YjeF N-terminal domain-like"/>
    <property type="match status" value="1"/>
</dbReference>
<evidence type="ECO:0000313" key="23">
    <source>
        <dbReference type="Proteomes" id="UP000194841"/>
    </source>
</evidence>
<dbReference type="NCBIfam" id="TIGR00197">
    <property type="entry name" value="yjeF_nterm"/>
    <property type="match status" value="1"/>
</dbReference>
<keyword evidence="13" id="KW-0511">Multifunctional enzyme</keyword>
<comment type="similarity">
    <text evidence="3 19">In the N-terminal section; belongs to the NnrE/AIBP family.</text>
</comment>
<protein>
    <recommendedName>
        <fullName evidence="19">Bifunctional NAD(P)H-hydrate repair enzyme</fullName>
    </recommendedName>
    <alternativeName>
        <fullName evidence="19">Nicotinamide nucleotide repair protein</fullName>
    </alternativeName>
    <domain>
        <recommendedName>
            <fullName evidence="19">ADP-dependent (S)-NAD(P)H-hydrate dehydratase</fullName>
            <ecNumber evidence="19">4.2.1.136</ecNumber>
        </recommendedName>
        <alternativeName>
            <fullName evidence="19">ADP-dependent NAD(P)HX dehydratase</fullName>
        </alternativeName>
    </domain>
    <domain>
        <recommendedName>
            <fullName evidence="19">NAD(P)H-hydrate epimerase</fullName>
            <ecNumber evidence="19">5.1.99.6</ecNumber>
        </recommendedName>
    </domain>
</protein>
<comment type="catalytic activity">
    <reaction evidence="2 18 19">
        <text>(6R)-NADPHX = (6S)-NADPHX</text>
        <dbReference type="Rhea" id="RHEA:32227"/>
        <dbReference type="ChEBI" id="CHEBI:64076"/>
        <dbReference type="ChEBI" id="CHEBI:64077"/>
        <dbReference type="EC" id="5.1.99.6"/>
    </reaction>
</comment>
<evidence type="ECO:0000256" key="4">
    <source>
        <dbReference type="ARBA" id="ARBA00009524"/>
    </source>
</evidence>
<comment type="function">
    <text evidence="17">Catalyzes the dehydration of the S-form of NAD(P)HX at the expense of ADP, which is converted to AMP. Together with NAD(P)HX epimerase, which catalyzes the epimerization of the S- and R-forms, the enzyme allows the repair of both epimers of NAD(P)HX, a damaged form of NAD(P)H that is a result of enzymatic or heat-dependent hydration.</text>
</comment>
<comment type="function">
    <text evidence="14 19">Bifunctional enzyme that catalyzes the epimerization of the S- and R-forms of NAD(P)HX and the dehydration of the S-form of NAD(P)HX at the expense of ADP, which is converted to AMP. This allows the repair of both epimers of NAD(P)HX, a damaged form of NAD(P)H that is a result of enzymatic or heat-dependent hydration.</text>
</comment>
<evidence type="ECO:0000256" key="16">
    <source>
        <dbReference type="ARBA" id="ARBA00049209"/>
    </source>
</evidence>
<comment type="caution">
    <text evidence="18">Lacks conserved residue(s) required for the propagation of feature annotation.</text>
</comment>
<evidence type="ECO:0000256" key="3">
    <source>
        <dbReference type="ARBA" id="ARBA00006001"/>
    </source>
</evidence>
<evidence type="ECO:0000256" key="1">
    <source>
        <dbReference type="ARBA" id="ARBA00000013"/>
    </source>
</evidence>
<dbReference type="RefSeq" id="WP_086744253.1">
    <property type="nucleotide sequence ID" value="NZ_MWPV01000003.1"/>
</dbReference>
<dbReference type="Proteomes" id="UP000194841">
    <property type="component" value="Unassembled WGS sequence"/>
</dbReference>
<dbReference type="HAMAP" id="MF_01965">
    <property type="entry name" value="NADHX_dehydratase"/>
    <property type="match status" value="1"/>
</dbReference>
<dbReference type="Pfam" id="PF01256">
    <property type="entry name" value="Carb_kinase"/>
    <property type="match status" value="1"/>
</dbReference>
<comment type="caution">
    <text evidence="22">The sequence shown here is derived from an EMBL/GenBank/DDBJ whole genome shotgun (WGS) entry which is preliminary data.</text>
</comment>
<dbReference type="GO" id="GO:0110051">
    <property type="term" value="P:metabolite repair"/>
    <property type="evidence" value="ECO:0007669"/>
    <property type="project" value="TreeGrafter"/>
</dbReference>
<evidence type="ECO:0000256" key="13">
    <source>
        <dbReference type="ARBA" id="ARBA00023268"/>
    </source>
</evidence>
<dbReference type="OrthoDB" id="9806925at2"/>
<dbReference type="Gene3D" id="3.40.1190.20">
    <property type="match status" value="1"/>
</dbReference>
<feature type="binding site" evidence="18">
    <location>
        <begin position="138"/>
        <end position="144"/>
    </location>
    <ligand>
        <name>(6S)-NADPHX</name>
        <dbReference type="ChEBI" id="CHEBI:64076"/>
    </ligand>
</feature>
<dbReference type="SUPFAM" id="SSF53613">
    <property type="entry name" value="Ribokinase-like"/>
    <property type="match status" value="1"/>
</dbReference>
<dbReference type="PANTHER" id="PTHR12592:SF0">
    <property type="entry name" value="ATP-DEPENDENT (S)-NAD(P)H-HYDRATE DEHYDRATASE"/>
    <property type="match status" value="1"/>
</dbReference>